<dbReference type="OrthoDB" id="9778962at2"/>
<evidence type="ECO:0000256" key="5">
    <source>
        <dbReference type="ARBA" id="ARBA00023125"/>
    </source>
</evidence>
<dbReference type="GO" id="GO:0003677">
    <property type="term" value="F:DNA binding"/>
    <property type="evidence" value="ECO:0007669"/>
    <property type="project" value="UniProtKB-KW"/>
</dbReference>
<evidence type="ECO:0000313" key="9">
    <source>
        <dbReference type="EMBL" id="KAB1637190.1"/>
    </source>
</evidence>
<evidence type="ECO:0000256" key="3">
    <source>
        <dbReference type="ARBA" id="ARBA00012891"/>
    </source>
</evidence>
<dbReference type="AlphaFoldDB" id="A0A7J5B003"/>
<dbReference type="Gene3D" id="1.10.132.120">
    <property type="match status" value="1"/>
</dbReference>
<protein>
    <recommendedName>
        <fullName evidence="3">DNA topoisomerase</fullName>
        <ecNumber evidence="3">5.6.2.1</ecNumber>
    </recommendedName>
</protein>
<keyword evidence="5" id="KW-0238">DNA-binding</keyword>
<evidence type="ECO:0000259" key="7">
    <source>
        <dbReference type="Pfam" id="PF01028"/>
    </source>
</evidence>
<dbReference type="Pfam" id="PF21338">
    <property type="entry name" value="Top1B_N_bact"/>
    <property type="match status" value="1"/>
</dbReference>
<dbReference type="EMBL" id="WBJX01000004">
    <property type="protein sequence ID" value="KAB1637190.1"/>
    <property type="molecule type" value="Genomic_DNA"/>
</dbReference>
<comment type="catalytic activity">
    <reaction evidence="1">
        <text>ATP-independent breakage of single-stranded DNA, followed by passage and rejoining.</text>
        <dbReference type="EC" id="5.6.2.1"/>
    </reaction>
</comment>
<evidence type="ECO:0000256" key="6">
    <source>
        <dbReference type="ARBA" id="ARBA00023235"/>
    </source>
</evidence>
<keyword evidence="6 9" id="KW-0413">Isomerase</keyword>
<dbReference type="SUPFAM" id="SSF55869">
    <property type="entry name" value="DNA topoisomerase I domain"/>
    <property type="match status" value="1"/>
</dbReference>
<evidence type="ECO:0000256" key="1">
    <source>
        <dbReference type="ARBA" id="ARBA00000213"/>
    </source>
</evidence>
<dbReference type="InterPro" id="IPR049331">
    <property type="entry name" value="Top1B_N_bact"/>
</dbReference>
<dbReference type="InterPro" id="IPR035447">
    <property type="entry name" value="DNA_topo_I_N_sf"/>
</dbReference>
<name>A0A7J5B003_9MICO</name>
<dbReference type="SUPFAM" id="SSF56349">
    <property type="entry name" value="DNA breaking-rejoining enzymes"/>
    <property type="match status" value="1"/>
</dbReference>
<dbReference type="EC" id="5.6.2.1" evidence="3"/>
<organism evidence="9 10">
    <name type="scientific">Pseudoclavibacter terrae</name>
    <dbReference type="NCBI Taxonomy" id="1530195"/>
    <lineage>
        <taxon>Bacteria</taxon>
        <taxon>Bacillati</taxon>
        <taxon>Actinomycetota</taxon>
        <taxon>Actinomycetes</taxon>
        <taxon>Micrococcales</taxon>
        <taxon>Microbacteriaceae</taxon>
        <taxon>Pseudoclavibacter</taxon>
    </lineage>
</organism>
<dbReference type="InterPro" id="IPR014711">
    <property type="entry name" value="TopoI_cat_a-hlx-sub_euk"/>
</dbReference>
<dbReference type="RefSeq" id="WP_151424218.1">
    <property type="nucleotide sequence ID" value="NZ_CANKVH010000003.1"/>
</dbReference>
<dbReference type="Proteomes" id="UP000490386">
    <property type="component" value="Unassembled WGS sequence"/>
</dbReference>
<evidence type="ECO:0000256" key="2">
    <source>
        <dbReference type="ARBA" id="ARBA00006645"/>
    </source>
</evidence>
<dbReference type="InterPro" id="IPR013500">
    <property type="entry name" value="TopoI_cat_euk"/>
</dbReference>
<reference evidence="9 10" key="1">
    <citation type="submission" date="2019-09" db="EMBL/GenBank/DDBJ databases">
        <title>Phylogeny of genus Pseudoclavibacter and closely related genus.</title>
        <authorList>
            <person name="Li Y."/>
        </authorList>
    </citation>
    <scope>NUCLEOTIDE SEQUENCE [LARGE SCALE GENOMIC DNA]</scope>
    <source>
        <strain evidence="9 10">THG-MD12</strain>
    </source>
</reference>
<keyword evidence="10" id="KW-1185">Reference proteome</keyword>
<dbReference type="PRINTS" id="PR00416">
    <property type="entry name" value="EUTPISMRASEI"/>
</dbReference>
<gene>
    <name evidence="9" type="ORF">F8O03_12975</name>
</gene>
<keyword evidence="4" id="KW-0799">Topoisomerase</keyword>
<dbReference type="Pfam" id="PF01028">
    <property type="entry name" value="Topoisom_I"/>
    <property type="match status" value="1"/>
</dbReference>
<feature type="domain" description="DNA topoisomerase I catalytic core eukaryotic-type" evidence="7">
    <location>
        <begin position="88"/>
        <end position="288"/>
    </location>
</feature>
<comment type="similarity">
    <text evidence="2">Belongs to the type IB topoisomerase family.</text>
</comment>
<evidence type="ECO:0000259" key="8">
    <source>
        <dbReference type="Pfam" id="PF21338"/>
    </source>
</evidence>
<dbReference type="Gene3D" id="3.90.15.10">
    <property type="entry name" value="Topoisomerase I, Chain A, domain 3"/>
    <property type="match status" value="1"/>
</dbReference>
<accession>A0A7J5B003</accession>
<proteinExistence type="inferred from homology"/>
<sequence length="325" mass="36091">MVRLRRWTPTQSAWTRHAAGSGFSYRDERGERIVDPVVRARLASLAIPPAWRDVRIAPHENAHVLAVGVDALGRTQYIYHPDWTAKRQIVTFDRALELSRVLPSARRAATRALRTVHDGREASLAASFKLLDTAFLRVGSERSAKQFGHRGLTTLLNRHISLQDEQVLLEFKGKSGVPWSALIEDLELVSFLGERKASGSPGRRILSWRDGRAWRRLSAREVNDDIRMRTKGEFTAKDFRTLHGTVFAAGRLAELGVGATVRERTSLVAQAVRDTAELLGNTPAVARSSYIDPRVIEAYDEGRVVEVGRGSGEAALRKLLLGSSS</sequence>
<feature type="domain" description="DNA topoisomerase IB N-terminal" evidence="8">
    <location>
        <begin position="22"/>
        <end position="70"/>
    </location>
</feature>
<dbReference type="PROSITE" id="PS52038">
    <property type="entry name" value="TOPO_IB_2"/>
    <property type="match status" value="1"/>
</dbReference>
<comment type="caution">
    <text evidence="9">The sequence shown here is derived from an EMBL/GenBank/DDBJ whole genome shotgun (WGS) entry which is preliminary data.</text>
</comment>
<dbReference type="InterPro" id="IPR001631">
    <property type="entry name" value="TopoI"/>
</dbReference>
<dbReference type="Gene3D" id="3.30.66.10">
    <property type="entry name" value="DNA topoisomerase I domain"/>
    <property type="match status" value="1"/>
</dbReference>
<dbReference type="GO" id="GO:0003917">
    <property type="term" value="F:DNA topoisomerase type I (single strand cut, ATP-independent) activity"/>
    <property type="evidence" value="ECO:0007669"/>
    <property type="project" value="UniProtKB-EC"/>
</dbReference>
<dbReference type="GO" id="GO:0006265">
    <property type="term" value="P:DNA topological change"/>
    <property type="evidence" value="ECO:0007669"/>
    <property type="project" value="InterPro"/>
</dbReference>
<dbReference type="InterPro" id="IPR011010">
    <property type="entry name" value="DNA_brk_join_enz"/>
</dbReference>
<evidence type="ECO:0000313" key="10">
    <source>
        <dbReference type="Proteomes" id="UP000490386"/>
    </source>
</evidence>
<evidence type="ECO:0000256" key="4">
    <source>
        <dbReference type="ARBA" id="ARBA00023029"/>
    </source>
</evidence>